<proteinExistence type="predicted"/>
<comment type="caution">
    <text evidence="2">The sequence shown here is derived from an EMBL/GenBank/DDBJ whole genome shotgun (WGS) entry which is preliminary data.</text>
</comment>
<feature type="transmembrane region" description="Helical" evidence="1">
    <location>
        <begin position="6"/>
        <end position="24"/>
    </location>
</feature>
<dbReference type="EMBL" id="QBKI01000010">
    <property type="protein sequence ID" value="PTX14679.1"/>
    <property type="molecule type" value="Genomic_DNA"/>
</dbReference>
<keyword evidence="1" id="KW-1133">Transmembrane helix</keyword>
<protein>
    <submittedName>
        <fullName evidence="2">Uncharacterized protein</fullName>
    </submittedName>
</protein>
<dbReference type="AlphaFoldDB" id="A0A2T5YDP9"/>
<feature type="transmembrane region" description="Helical" evidence="1">
    <location>
        <begin position="36"/>
        <end position="60"/>
    </location>
</feature>
<organism evidence="2 3">
    <name type="scientific">Pontibacter mucosus</name>
    <dbReference type="NCBI Taxonomy" id="1649266"/>
    <lineage>
        <taxon>Bacteria</taxon>
        <taxon>Pseudomonadati</taxon>
        <taxon>Bacteroidota</taxon>
        <taxon>Cytophagia</taxon>
        <taxon>Cytophagales</taxon>
        <taxon>Hymenobacteraceae</taxon>
        <taxon>Pontibacter</taxon>
    </lineage>
</organism>
<reference evidence="2 3" key="1">
    <citation type="submission" date="2018-04" db="EMBL/GenBank/DDBJ databases">
        <title>Genomic Encyclopedia of Archaeal and Bacterial Type Strains, Phase II (KMG-II): from individual species to whole genera.</title>
        <authorList>
            <person name="Goeker M."/>
        </authorList>
    </citation>
    <scope>NUCLEOTIDE SEQUENCE [LARGE SCALE GENOMIC DNA]</scope>
    <source>
        <strain evidence="2 3">DSM 100162</strain>
    </source>
</reference>
<evidence type="ECO:0000256" key="1">
    <source>
        <dbReference type="SAM" id="Phobius"/>
    </source>
</evidence>
<keyword evidence="1" id="KW-0472">Membrane</keyword>
<keyword evidence="1" id="KW-0812">Transmembrane</keyword>
<dbReference type="Proteomes" id="UP000244225">
    <property type="component" value="Unassembled WGS sequence"/>
</dbReference>
<evidence type="ECO:0000313" key="3">
    <source>
        <dbReference type="Proteomes" id="UP000244225"/>
    </source>
</evidence>
<name>A0A2T5YDP9_9BACT</name>
<evidence type="ECO:0000313" key="2">
    <source>
        <dbReference type="EMBL" id="PTX14679.1"/>
    </source>
</evidence>
<accession>A0A2T5YDP9</accession>
<sequence>MCFFCFYYTLYLLLFLLFRSCLLERASCCRSIFAQVILYTSAVFDFIPIAGASLQIVSFYDVGFVTQLA</sequence>
<gene>
    <name evidence="2" type="ORF">C8N40_110107</name>
</gene>
<keyword evidence="3" id="KW-1185">Reference proteome</keyword>